<comment type="caution">
    <text evidence="1">The sequence shown here is derived from an EMBL/GenBank/DDBJ whole genome shotgun (WGS) entry which is preliminary data.</text>
</comment>
<reference evidence="1 2" key="1">
    <citation type="submission" date="2012-11" db="EMBL/GenBank/DDBJ databases">
        <title>Genome assembly of Thiorhodococcus sp. AK35.</title>
        <authorList>
            <person name="Nupur N."/>
            <person name="Khatri I."/>
            <person name="Subramanian S."/>
            <person name="Pinnaka A."/>
        </authorList>
    </citation>
    <scope>NUCLEOTIDE SEQUENCE [LARGE SCALE GENOMIC DNA]</scope>
    <source>
        <strain evidence="1 2">AK35</strain>
    </source>
</reference>
<dbReference type="InterPro" id="IPR021363">
    <property type="entry name" value="DUF2835"/>
</dbReference>
<organism evidence="1 2">
    <name type="scientific">Imhoffiella purpurea</name>
    <dbReference type="NCBI Taxonomy" id="1249627"/>
    <lineage>
        <taxon>Bacteria</taxon>
        <taxon>Pseudomonadati</taxon>
        <taxon>Pseudomonadota</taxon>
        <taxon>Gammaproteobacteria</taxon>
        <taxon>Chromatiales</taxon>
        <taxon>Chromatiaceae</taxon>
        <taxon>Imhoffiella</taxon>
    </lineage>
</organism>
<evidence type="ECO:0000313" key="1">
    <source>
        <dbReference type="EMBL" id="EXJ16839.1"/>
    </source>
</evidence>
<dbReference type="AlphaFoldDB" id="W9VBP6"/>
<keyword evidence="2" id="KW-1185">Reference proteome</keyword>
<proteinExistence type="predicted"/>
<dbReference type="EMBL" id="AONC01000004">
    <property type="protein sequence ID" value="EXJ16839.1"/>
    <property type="molecule type" value="Genomic_DNA"/>
</dbReference>
<evidence type="ECO:0000313" key="2">
    <source>
        <dbReference type="Proteomes" id="UP000019460"/>
    </source>
</evidence>
<gene>
    <name evidence="1" type="ORF">D779_2450</name>
</gene>
<dbReference type="Pfam" id="PF11197">
    <property type="entry name" value="DUF2835"/>
    <property type="match status" value="1"/>
</dbReference>
<accession>W9VBP6</accession>
<name>W9VBP6_9GAMM</name>
<protein>
    <submittedName>
        <fullName evidence="1">Uncharacterized protein</fullName>
    </submittedName>
</protein>
<dbReference type="Proteomes" id="UP000019460">
    <property type="component" value="Unassembled WGS sequence"/>
</dbReference>
<sequence length="48" mass="5560">MVRAQDGRNISFPAWNLRQFVTTDGIHGDFCLTVDENHRLVSIERRTS</sequence>
<dbReference type="STRING" id="1249627.D779_2450"/>